<dbReference type="HOGENOM" id="CLU_1227198_0_0_1"/>
<dbReference type="GeneTree" id="ENSGT00940000168605"/>
<dbReference type="PROSITE" id="PS50866">
    <property type="entry name" value="GOLD"/>
    <property type="match status" value="1"/>
</dbReference>
<evidence type="ECO:0000313" key="3">
    <source>
        <dbReference type="Proteomes" id="UP000007875"/>
    </source>
</evidence>
<protein>
    <recommendedName>
        <fullName evidence="1">GOLD domain-containing protein</fullName>
    </recommendedName>
</protein>
<reference evidence="2" key="3">
    <citation type="submission" date="2025-09" db="UniProtKB">
        <authorList>
            <consortium name="Ensembl"/>
        </authorList>
    </citation>
    <scope>IDENTIFICATION</scope>
</reference>
<dbReference type="InterPro" id="IPR009038">
    <property type="entry name" value="GOLD_dom"/>
</dbReference>
<organism evidence="2 3">
    <name type="scientific">Ciona savignyi</name>
    <name type="common">Pacific transparent sea squirt</name>
    <dbReference type="NCBI Taxonomy" id="51511"/>
    <lineage>
        <taxon>Eukaryota</taxon>
        <taxon>Metazoa</taxon>
        <taxon>Chordata</taxon>
        <taxon>Tunicata</taxon>
        <taxon>Ascidiacea</taxon>
        <taxon>Phlebobranchia</taxon>
        <taxon>Cionidae</taxon>
        <taxon>Ciona</taxon>
    </lineage>
</organism>
<name>H2YPN3_CIOSA</name>
<proteinExistence type="predicted"/>
<dbReference type="InterPro" id="IPR051064">
    <property type="entry name" value="SEC14/CRAL-TRIO_domain"/>
</dbReference>
<dbReference type="SUPFAM" id="SSF101576">
    <property type="entry name" value="Supernatant protein factor (SPF), C-terminal domain"/>
    <property type="match status" value="1"/>
</dbReference>
<dbReference type="Proteomes" id="UP000007875">
    <property type="component" value="Unassembled WGS sequence"/>
</dbReference>
<dbReference type="AlphaFoldDB" id="H2YPN3"/>
<dbReference type="PANTHER" id="PTHR23324:SF66">
    <property type="entry name" value="PROTEIN REAL-TIME"/>
    <property type="match status" value="1"/>
</dbReference>
<dbReference type="Gene3D" id="2.60.120.680">
    <property type="entry name" value="GOLD domain"/>
    <property type="match status" value="1"/>
</dbReference>
<evidence type="ECO:0000313" key="2">
    <source>
        <dbReference type="Ensembl" id="ENSCSAVP00000007291.1"/>
    </source>
</evidence>
<keyword evidence="3" id="KW-1185">Reference proteome</keyword>
<reference evidence="2" key="2">
    <citation type="submission" date="2025-08" db="UniProtKB">
        <authorList>
            <consortium name="Ensembl"/>
        </authorList>
    </citation>
    <scope>IDENTIFICATION</scope>
</reference>
<sequence>SRFPICPLQCDIPEGGPVPKSLYKTEWEKGDGVALWEDTIYKSANVLKGAPHEVLVEVPERDCVITWDFDSVKGDVTFTLFHSTHPLGCIEEDTVQCINAAPSTNTSTVFQAPYNTQVIAKHMTLGKDYTIMEAGIVCREGESVQGSHIARKPGSYVLQWKYHGGQPQSSTVQDVLYQVTHNPKSKVIYYHELLPSENFRGSMTSLESCQSAFSALSHVTTSSLPS</sequence>
<dbReference type="GO" id="GO:0005737">
    <property type="term" value="C:cytoplasm"/>
    <property type="evidence" value="ECO:0007669"/>
    <property type="project" value="TreeGrafter"/>
</dbReference>
<evidence type="ECO:0000259" key="1">
    <source>
        <dbReference type="PROSITE" id="PS50866"/>
    </source>
</evidence>
<accession>H2YPN3</accession>
<reference evidence="3" key="1">
    <citation type="submission" date="2003-08" db="EMBL/GenBank/DDBJ databases">
        <authorList>
            <person name="Birren B."/>
            <person name="Nusbaum C."/>
            <person name="Abebe A."/>
            <person name="Abouelleil A."/>
            <person name="Adekoya E."/>
            <person name="Ait-zahra M."/>
            <person name="Allen N."/>
            <person name="Allen T."/>
            <person name="An P."/>
            <person name="Anderson M."/>
            <person name="Anderson S."/>
            <person name="Arachchi H."/>
            <person name="Armbruster J."/>
            <person name="Bachantsang P."/>
            <person name="Baldwin J."/>
            <person name="Barry A."/>
            <person name="Bayul T."/>
            <person name="Blitshsteyn B."/>
            <person name="Bloom T."/>
            <person name="Blye J."/>
            <person name="Boguslavskiy L."/>
            <person name="Borowsky M."/>
            <person name="Boukhgalter B."/>
            <person name="Brunache A."/>
            <person name="Butler J."/>
            <person name="Calixte N."/>
            <person name="Calvo S."/>
            <person name="Camarata J."/>
            <person name="Campo K."/>
            <person name="Chang J."/>
            <person name="Cheshatsang Y."/>
            <person name="Citroen M."/>
            <person name="Collymore A."/>
            <person name="Considine T."/>
            <person name="Cook A."/>
            <person name="Cooke P."/>
            <person name="Corum B."/>
            <person name="Cuomo C."/>
            <person name="David R."/>
            <person name="Dawoe T."/>
            <person name="Degray S."/>
            <person name="Dodge S."/>
            <person name="Dooley K."/>
            <person name="Dorje P."/>
            <person name="Dorjee K."/>
            <person name="Dorris L."/>
            <person name="Duffey N."/>
            <person name="Dupes A."/>
            <person name="Elkins T."/>
            <person name="Engels R."/>
            <person name="Erickson J."/>
            <person name="Farina A."/>
            <person name="Faro S."/>
            <person name="Ferreira P."/>
            <person name="Fischer H."/>
            <person name="Fitzgerald M."/>
            <person name="Foley K."/>
            <person name="Gage D."/>
            <person name="Galagan J."/>
            <person name="Gearin G."/>
            <person name="Gnerre S."/>
            <person name="Gnirke A."/>
            <person name="Goyette A."/>
            <person name="Graham J."/>
            <person name="Grandbois E."/>
            <person name="Gyaltsen K."/>
            <person name="Hafez N."/>
            <person name="Hagopian D."/>
            <person name="Hagos B."/>
            <person name="Hall J."/>
            <person name="Hatcher B."/>
            <person name="Heller A."/>
            <person name="Higgins H."/>
            <person name="Honan T."/>
            <person name="Horn A."/>
            <person name="Houde N."/>
            <person name="Hughes L."/>
            <person name="Hulme W."/>
            <person name="Husby E."/>
            <person name="Iliev I."/>
            <person name="Jaffe D."/>
            <person name="Jones C."/>
            <person name="Kamal M."/>
            <person name="Kamat A."/>
            <person name="Kamvysselis M."/>
            <person name="Karlsson E."/>
            <person name="Kells C."/>
            <person name="Kieu A."/>
            <person name="Kisner P."/>
            <person name="Kodira C."/>
            <person name="Kulbokas E."/>
            <person name="Labutti K."/>
            <person name="Lama D."/>
            <person name="Landers T."/>
            <person name="Leger J."/>
            <person name="Levine S."/>
            <person name="Lewis D."/>
            <person name="Lewis T."/>
            <person name="Lindblad-toh K."/>
            <person name="Liu X."/>
            <person name="Lokyitsang T."/>
            <person name="Lokyitsang Y."/>
            <person name="Lucien O."/>
            <person name="Lui A."/>
            <person name="Ma L.J."/>
            <person name="Mabbitt R."/>
            <person name="Macdonald J."/>
            <person name="Maclean C."/>
            <person name="Major J."/>
            <person name="Manning J."/>
            <person name="Marabella R."/>
            <person name="Maru K."/>
            <person name="Matthews C."/>
            <person name="Mauceli E."/>
            <person name="Mccarthy M."/>
            <person name="Mcdonough S."/>
            <person name="Mcghee T."/>
            <person name="Meldrim J."/>
            <person name="Meneus L."/>
            <person name="Mesirov J."/>
            <person name="Mihalev A."/>
            <person name="Mihova T."/>
            <person name="Mikkelsen T."/>
            <person name="Mlenga V."/>
            <person name="Moru K."/>
            <person name="Mozes J."/>
            <person name="Mulrain L."/>
            <person name="Munson G."/>
            <person name="Naylor J."/>
            <person name="Newes C."/>
            <person name="Nguyen C."/>
            <person name="Nguyen N."/>
            <person name="Nguyen T."/>
            <person name="Nicol R."/>
            <person name="Nielsen C."/>
            <person name="Nizzari M."/>
            <person name="Norbu C."/>
            <person name="Norbu N."/>
            <person name="O'donnell P."/>
            <person name="Okoawo O."/>
            <person name="O'leary S."/>
            <person name="Omotosho B."/>
            <person name="O'neill K."/>
            <person name="Osman S."/>
            <person name="Parker S."/>
            <person name="Perrin D."/>
            <person name="Phunkhang P."/>
            <person name="Piqani B."/>
            <person name="Purcell S."/>
            <person name="Rachupka T."/>
            <person name="Ramasamy U."/>
            <person name="Rameau R."/>
            <person name="Ray V."/>
            <person name="Raymond C."/>
            <person name="Retta R."/>
            <person name="Richardson S."/>
            <person name="Rise C."/>
            <person name="Rodriguez J."/>
            <person name="Rogers J."/>
            <person name="Rogov P."/>
            <person name="Rutman M."/>
            <person name="Schupbach R."/>
            <person name="Seaman C."/>
            <person name="Settipalli S."/>
            <person name="Sharpe T."/>
            <person name="Sheridan J."/>
            <person name="Sherpa N."/>
            <person name="Shi J."/>
            <person name="Smirnov S."/>
            <person name="Smith C."/>
            <person name="Sougnez C."/>
            <person name="Spencer B."/>
            <person name="Stalker J."/>
            <person name="Stange-thomann N."/>
            <person name="Stavropoulos S."/>
            <person name="Stetson K."/>
            <person name="Stone C."/>
            <person name="Stone S."/>
            <person name="Stubbs M."/>
            <person name="Talamas J."/>
            <person name="Tchuinga P."/>
            <person name="Tenzing P."/>
            <person name="Tesfaye S."/>
            <person name="Theodore J."/>
            <person name="Thoulutsang Y."/>
            <person name="Topham K."/>
            <person name="Towey S."/>
            <person name="Tsamla T."/>
            <person name="Tsomo N."/>
            <person name="Vallee D."/>
            <person name="Vassiliev H."/>
            <person name="Venkataraman V."/>
            <person name="Vinson J."/>
            <person name="Vo A."/>
            <person name="Wade C."/>
            <person name="Wang S."/>
            <person name="Wangchuk T."/>
            <person name="Wangdi T."/>
            <person name="Whittaker C."/>
            <person name="Wilkinson J."/>
            <person name="Wu Y."/>
            <person name="Wyman D."/>
            <person name="Yadav S."/>
            <person name="Yang S."/>
            <person name="Yang X."/>
            <person name="Yeager S."/>
            <person name="Yee E."/>
            <person name="Young G."/>
            <person name="Zainoun J."/>
            <person name="Zembeck L."/>
            <person name="Zimmer A."/>
            <person name="Zody M."/>
            <person name="Lander E."/>
        </authorList>
    </citation>
    <scope>NUCLEOTIDE SEQUENCE [LARGE SCALE GENOMIC DNA]</scope>
</reference>
<feature type="domain" description="GOLD" evidence="1">
    <location>
        <begin position="37"/>
        <end position="181"/>
    </location>
</feature>
<dbReference type="InterPro" id="IPR036598">
    <property type="entry name" value="GOLD_dom_sf"/>
</dbReference>
<dbReference type="PANTHER" id="PTHR23324">
    <property type="entry name" value="SEC14 RELATED PROTEIN"/>
    <property type="match status" value="1"/>
</dbReference>
<dbReference type="Ensembl" id="ENSCSAVT00000007385.1">
    <property type="protein sequence ID" value="ENSCSAVP00000007291.1"/>
    <property type="gene ID" value="ENSCSAVG00000004351.1"/>
</dbReference>